<sequence>MLPAMKGTSVNNGAPDSRHAAGGASRWTRADDASEFDAFDPPPPPKRLFRAVPMRVILPNLVTLLALCMGLTAIRFAIEGQFEIAVLAVIIAAVLDGLDGRIARALRGATRFGAELDSLADFVDFGVAPALILYFWGLHEIKSLGWFAALVFAIAAALRLARFNVMIEDPNRPAWHAHFFTGMPAPAGAIVGLLPLYLNLSILGAPNGRFMVSIYIVYVLLVALLMASRIPHFSGKKIGRVPREYVIVVLFGIVVSLLLLATFPMEMLIFLSVLYLATIPLAIRRFRAYETGETEKLKTASEPSHHL</sequence>
<gene>
    <name evidence="14" type="primary">pssA</name>
    <name evidence="14" type="ORF">MTUNDRAET4_0277</name>
</gene>
<feature type="transmembrane region" description="Helical" evidence="13">
    <location>
        <begin position="56"/>
        <end position="74"/>
    </location>
</feature>
<evidence type="ECO:0000256" key="10">
    <source>
        <dbReference type="ARBA" id="ARBA00023264"/>
    </source>
</evidence>
<feature type="transmembrane region" description="Helical" evidence="13">
    <location>
        <begin position="210"/>
        <end position="230"/>
    </location>
</feature>
<keyword evidence="7" id="KW-0443">Lipid metabolism</keyword>
<evidence type="ECO:0000256" key="2">
    <source>
        <dbReference type="ARBA" id="ARBA00010441"/>
    </source>
</evidence>
<dbReference type="GO" id="GO:0016020">
    <property type="term" value="C:membrane"/>
    <property type="evidence" value="ECO:0007669"/>
    <property type="project" value="UniProtKB-SubCell"/>
</dbReference>
<dbReference type="AlphaFoldDB" id="A0A4U8YWP0"/>
<reference evidence="14 15" key="1">
    <citation type="submission" date="2019-03" db="EMBL/GenBank/DDBJ databases">
        <authorList>
            <person name="Kox A.R. M."/>
        </authorList>
    </citation>
    <scope>NUCLEOTIDE SEQUENCE [LARGE SCALE GENOMIC DNA]</scope>
    <source>
        <strain evidence="14">MTUNDRAET4 annotated genome</strain>
    </source>
</reference>
<feature type="transmembrane region" description="Helical" evidence="13">
    <location>
        <begin position="144"/>
        <end position="165"/>
    </location>
</feature>
<evidence type="ECO:0000256" key="8">
    <source>
        <dbReference type="ARBA" id="ARBA00023136"/>
    </source>
</evidence>
<keyword evidence="6 13" id="KW-1133">Transmembrane helix</keyword>
<dbReference type="InterPro" id="IPR000462">
    <property type="entry name" value="CDP-OH_P_trans"/>
</dbReference>
<keyword evidence="3" id="KW-0444">Lipid biosynthesis</keyword>
<evidence type="ECO:0000256" key="11">
    <source>
        <dbReference type="RuleBase" id="RU003750"/>
    </source>
</evidence>
<dbReference type="PANTHER" id="PTHR14269">
    <property type="entry name" value="CDP-DIACYLGLYCEROL--GLYCEROL-3-PHOSPHATE 3-PHOSPHATIDYLTRANSFERASE-RELATED"/>
    <property type="match status" value="1"/>
</dbReference>
<keyword evidence="5 13" id="KW-0812">Transmembrane</keyword>
<dbReference type="PANTHER" id="PTHR14269:SF61">
    <property type="entry name" value="CDP-DIACYLGLYCEROL--SERINE O-PHOSPHATIDYLTRANSFERASE"/>
    <property type="match status" value="1"/>
</dbReference>
<evidence type="ECO:0000256" key="7">
    <source>
        <dbReference type="ARBA" id="ARBA00023098"/>
    </source>
</evidence>
<accession>A0A4U8YWP0</accession>
<dbReference type="Gene3D" id="1.20.120.1760">
    <property type="match status" value="1"/>
</dbReference>
<evidence type="ECO:0000256" key="6">
    <source>
        <dbReference type="ARBA" id="ARBA00022989"/>
    </source>
</evidence>
<comment type="subcellular location">
    <subcellularLocation>
        <location evidence="1">Membrane</location>
        <topology evidence="1">Multi-pass membrane protein</topology>
    </subcellularLocation>
</comment>
<keyword evidence="10" id="KW-1208">Phospholipid metabolism</keyword>
<feature type="transmembrane region" description="Helical" evidence="13">
    <location>
        <begin position="267"/>
        <end position="283"/>
    </location>
</feature>
<evidence type="ECO:0000256" key="5">
    <source>
        <dbReference type="ARBA" id="ARBA00022692"/>
    </source>
</evidence>
<comment type="similarity">
    <text evidence="2 11">Belongs to the CDP-alcohol phosphatidyltransferase class-I family.</text>
</comment>
<evidence type="ECO:0000313" key="14">
    <source>
        <dbReference type="EMBL" id="VFU07170.1"/>
    </source>
</evidence>
<evidence type="ECO:0000256" key="4">
    <source>
        <dbReference type="ARBA" id="ARBA00022679"/>
    </source>
</evidence>
<dbReference type="InterPro" id="IPR050324">
    <property type="entry name" value="CDP-alcohol_PTase-I"/>
</dbReference>
<dbReference type="KEGG" id="mtun:MTUNDRAET4_0277"/>
<dbReference type="EMBL" id="LR536450">
    <property type="protein sequence ID" value="VFU07170.1"/>
    <property type="molecule type" value="Genomic_DNA"/>
</dbReference>
<feature type="transmembrane region" description="Helical" evidence="13">
    <location>
        <begin position="242"/>
        <end position="261"/>
    </location>
</feature>
<organism evidence="14 15">
    <name type="scientific">Methylocella tundrae</name>
    <dbReference type="NCBI Taxonomy" id="227605"/>
    <lineage>
        <taxon>Bacteria</taxon>
        <taxon>Pseudomonadati</taxon>
        <taxon>Pseudomonadota</taxon>
        <taxon>Alphaproteobacteria</taxon>
        <taxon>Hyphomicrobiales</taxon>
        <taxon>Beijerinckiaceae</taxon>
        <taxon>Methylocella</taxon>
    </lineage>
</organism>
<keyword evidence="4 11" id="KW-0808">Transferase</keyword>
<evidence type="ECO:0000256" key="1">
    <source>
        <dbReference type="ARBA" id="ARBA00004141"/>
    </source>
</evidence>
<keyword evidence="8 13" id="KW-0472">Membrane</keyword>
<evidence type="ECO:0000256" key="12">
    <source>
        <dbReference type="SAM" id="MobiDB-lite"/>
    </source>
</evidence>
<dbReference type="GO" id="GO:0008654">
    <property type="term" value="P:phospholipid biosynthetic process"/>
    <property type="evidence" value="ECO:0007669"/>
    <property type="project" value="UniProtKB-KW"/>
</dbReference>
<dbReference type="InterPro" id="IPR048254">
    <property type="entry name" value="CDP_ALCOHOL_P_TRANSF_CS"/>
</dbReference>
<feature type="transmembrane region" description="Helical" evidence="13">
    <location>
        <begin position="177"/>
        <end position="198"/>
    </location>
</feature>
<evidence type="ECO:0000313" key="15">
    <source>
        <dbReference type="Proteomes" id="UP000294360"/>
    </source>
</evidence>
<proteinExistence type="inferred from homology"/>
<dbReference type="Pfam" id="PF01066">
    <property type="entry name" value="CDP-OH_P_transf"/>
    <property type="match status" value="1"/>
</dbReference>
<evidence type="ECO:0000256" key="3">
    <source>
        <dbReference type="ARBA" id="ARBA00022516"/>
    </source>
</evidence>
<keyword evidence="9" id="KW-0594">Phospholipid biosynthesis</keyword>
<feature type="region of interest" description="Disordered" evidence="12">
    <location>
        <begin position="1"/>
        <end position="25"/>
    </location>
</feature>
<protein>
    <submittedName>
        <fullName evidence="14">CDP-diacylglycerol--serine O-phosphatidyltransferase</fullName>
    </submittedName>
</protein>
<dbReference type="InterPro" id="IPR043130">
    <property type="entry name" value="CDP-OH_PTrfase_TM_dom"/>
</dbReference>
<evidence type="ECO:0000256" key="9">
    <source>
        <dbReference type="ARBA" id="ARBA00023209"/>
    </source>
</evidence>
<dbReference type="Proteomes" id="UP000294360">
    <property type="component" value="Chromosome"/>
</dbReference>
<name>A0A4U8YWP0_METTU</name>
<dbReference type="PROSITE" id="PS00379">
    <property type="entry name" value="CDP_ALCOHOL_P_TRANSF"/>
    <property type="match status" value="1"/>
</dbReference>
<evidence type="ECO:0000256" key="13">
    <source>
        <dbReference type="SAM" id="Phobius"/>
    </source>
</evidence>
<dbReference type="GO" id="GO:0016780">
    <property type="term" value="F:phosphotransferase activity, for other substituted phosphate groups"/>
    <property type="evidence" value="ECO:0007669"/>
    <property type="project" value="InterPro"/>
</dbReference>